<protein>
    <recommendedName>
        <fullName evidence="3">ribonuclease H</fullName>
        <ecNumber evidence="3">3.1.26.4</ecNumber>
    </recommendedName>
</protein>
<keyword evidence="4" id="KW-0540">Nuclease</keyword>
<evidence type="ECO:0000256" key="7">
    <source>
        <dbReference type="ARBA" id="ARBA00022801"/>
    </source>
</evidence>
<gene>
    <name evidence="9" type="ORF">NKR23_g2940</name>
</gene>
<evidence type="ECO:0000313" key="10">
    <source>
        <dbReference type="Proteomes" id="UP001174694"/>
    </source>
</evidence>
<dbReference type="PROSITE" id="PS50879">
    <property type="entry name" value="RNASE_H_1"/>
    <property type="match status" value="1"/>
</dbReference>
<evidence type="ECO:0000256" key="6">
    <source>
        <dbReference type="ARBA" id="ARBA00022759"/>
    </source>
</evidence>
<dbReference type="CDD" id="cd13934">
    <property type="entry name" value="RNase_H_Dikarya_like"/>
    <property type="match status" value="1"/>
</dbReference>
<dbReference type="InterPro" id="IPR002156">
    <property type="entry name" value="RNaseH_domain"/>
</dbReference>
<evidence type="ECO:0000256" key="4">
    <source>
        <dbReference type="ARBA" id="ARBA00022722"/>
    </source>
</evidence>
<dbReference type="EC" id="3.1.26.4" evidence="3"/>
<comment type="similarity">
    <text evidence="2">Belongs to the RNase H family.</text>
</comment>
<feature type="domain" description="RNase H type-1" evidence="8">
    <location>
        <begin position="196"/>
        <end position="355"/>
    </location>
</feature>
<dbReference type="PANTHER" id="PTHR10642:SF26">
    <property type="entry name" value="RIBONUCLEASE H1"/>
    <property type="match status" value="1"/>
</dbReference>
<dbReference type="GO" id="GO:0043137">
    <property type="term" value="P:DNA replication, removal of RNA primer"/>
    <property type="evidence" value="ECO:0007669"/>
    <property type="project" value="TreeGrafter"/>
</dbReference>
<reference evidence="9" key="1">
    <citation type="submission" date="2022-07" db="EMBL/GenBank/DDBJ databases">
        <title>Fungi with potential for degradation of polypropylene.</title>
        <authorList>
            <person name="Gostincar C."/>
        </authorList>
    </citation>
    <scope>NUCLEOTIDE SEQUENCE</scope>
    <source>
        <strain evidence="9">EXF-13308</strain>
    </source>
</reference>
<proteinExistence type="inferred from homology"/>
<evidence type="ECO:0000256" key="2">
    <source>
        <dbReference type="ARBA" id="ARBA00005300"/>
    </source>
</evidence>
<keyword evidence="6" id="KW-0255">Endonuclease</keyword>
<comment type="catalytic activity">
    <reaction evidence="1">
        <text>Endonucleolytic cleavage to 5'-phosphomonoester.</text>
        <dbReference type="EC" id="3.1.26.4"/>
    </reaction>
</comment>
<evidence type="ECO:0000256" key="5">
    <source>
        <dbReference type="ARBA" id="ARBA00022723"/>
    </source>
</evidence>
<accession>A0AA38RN17</accession>
<name>A0AA38RN17_9PEZI</name>
<evidence type="ECO:0000256" key="3">
    <source>
        <dbReference type="ARBA" id="ARBA00012180"/>
    </source>
</evidence>
<keyword evidence="5" id="KW-0479">Metal-binding</keyword>
<keyword evidence="10" id="KW-1185">Reference proteome</keyword>
<dbReference type="Proteomes" id="UP001174694">
    <property type="component" value="Unassembled WGS sequence"/>
</dbReference>
<dbReference type="Gene3D" id="3.30.420.10">
    <property type="entry name" value="Ribonuclease H-like superfamily/Ribonuclease H"/>
    <property type="match status" value="1"/>
</dbReference>
<dbReference type="GO" id="GO:0046872">
    <property type="term" value="F:metal ion binding"/>
    <property type="evidence" value="ECO:0007669"/>
    <property type="project" value="UniProtKB-KW"/>
</dbReference>
<dbReference type="GO" id="GO:0003676">
    <property type="term" value="F:nucleic acid binding"/>
    <property type="evidence" value="ECO:0007669"/>
    <property type="project" value="InterPro"/>
</dbReference>
<dbReference type="InterPro" id="IPR050092">
    <property type="entry name" value="RNase_H"/>
</dbReference>
<sequence length="371" mass="41441">MPLYDSLLKRLICLAYKFSEFSTSTVSSDILNLFLSQSLFCTRGAHTRTGPIILRSTPRHLNTETMSTLPQGYDSEVEDRPARVILDMKGDFTLKDRPNLKFKLRDFNPQVKLQDGRLVPFEGLLPIRPIPLPTAVHRAKQLMGNGEHGIWTGTAFTHASGDHPPDHFFAPRYIATANVPMERFCIRRRHVPDVCGLKTMAIFTDGACLSNGSTAATPRGGCAFVFKPGPAGTVSFALENRGPDGVDYAHTNNRAELRAVIGALSFRVWWGEGWEHLVVITDSEYVANYATGWMRTWAERGWHTAAGRPVKNRDLWEKLSERMGLLAQSGCEVSFWTVPRRFNTLADRAAKDAAENAGEQQQYLETFGVIV</sequence>
<dbReference type="PANTHER" id="PTHR10642">
    <property type="entry name" value="RIBONUCLEASE H1"/>
    <property type="match status" value="1"/>
</dbReference>
<dbReference type="InterPro" id="IPR036397">
    <property type="entry name" value="RNaseH_sf"/>
</dbReference>
<organism evidence="9 10">
    <name type="scientific">Pleurostoma richardsiae</name>
    <dbReference type="NCBI Taxonomy" id="41990"/>
    <lineage>
        <taxon>Eukaryota</taxon>
        <taxon>Fungi</taxon>
        <taxon>Dikarya</taxon>
        <taxon>Ascomycota</taxon>
        <taxon>Pezizomycotina</taxon>
        <taxon>Sordariomycetes</taxon>
        <taxon>Sordariomycetidae</taxon>
        <taxon>Calosphaeriales</taxon>
        <taxon>Pleurostomataceae</taxon>
        <taxon>Pleurostoma</taxon>
    </lineage>
</organism>
<evidence type="ECO:0000256" key="1">
    <source>
        <dbReference type="ARBA" id="ARBA00000077"/>
    </source>
</evidence>
<keyword evidence="7" id="KW-0378">Hydrolase</keyword>
<evidence type="ECO:0000259" key="8">
    <source>
        <dbReference type="PROSITE" id="PS50879"/>
    </source>
</evidence>
<dbReference type="GO" id="GO:0004523">
    <property type="term" value="F:RNA-DNA hybrid ribonuclease activity"/>
    <property type="evidence" value="ECO:0007669"/>
    <property type="project" value="UniProtKB-EC"/>
</dbReference>
<dbReference type="EMBL" id="JANBVO010000005">
    <property type="protein sequence ID" value="KAJ9151752.1"/>
    <property type="molecule type" value="Genomic_DNA"/>
</dbReference>
<dbReference type="AlphaFoldDB" id="A0AA38RN17"/>
<dbReference type="InterPro" id="IPR012337">
    <property type="entry name" value="RNaseH-like_sf"/>
</dbReference>
<evidence type="ECO:0000313" key="9">
    <source>
        <dbReference type="EMBL" id="KAJ9151752.1"/>
    </source>
</evidence>
<dbReference type="Pfam" id="PF00075">
    <property type="entry name" value="RNase_H"/>
    <property type="match status" value="1"/>
</dbReference>
<comment type="caution">
    <text evidence="9">The sequence shown here is derived from an EMBL/GenBank/DDBJ whole genome shotgun (WGS) entry which is preliminary data.</text>
</comment>
<dbReference type="SUPFAM" id="SSF53098">
    <property type="entry name" value="Ribonuclease H-like"/>
    <property type="match status" value="1"/>
</dbReference>